<sequence length="52" mass="5954">MKKIEDNDTLGLIVIVKANKHQIKQSVKKLYDIDVVKVSTLIKPDDEKKAYV</sequence>
<keyword evidence="3" id="KW-0687">Ribonucleoprotein</keyword>
<dbReference type="GO" id="GO:0006412">
    <property type="term" value="P:translation"/>
    <property type="evidence" value="ECO:0007669"/>
    <property type="project" value="InterPro"/>
</dbReference>
<dbReference type="Pfam" id="PF00276">
    <property type="entry name" value="Ribosomal_L23"/>
    <property type="match status" value="1"/>
</dbReference>
<dbReference type="InterPro" id="IPR012678">
    <property type="entry name" value="Ribosomal_uL23/eL15/eS24_sf"/>
</dbReference>
<keyword evidence="5" id="KW-1185">Reference proteome</keyword>
<reference evidence="4 5" key="1">
    <citation type="submission" date="2019-01" db="EMBL/GenBank/DDBJ databases">
        <authorList>
            <person name="Alioto T."/>
            <person name="Alioto T."/>
        </authorList>
    </citation>
    <scope>NUCLEOTIDE SEQUENCE [LARGE SCALE GENOMIC DNA]</scope>
</reference>
<accession>A0A485PR98</accession>
<dbReference type="PANTHER" id="PTHR11620">
    <property type="entry name" value="60S RIBOSOMAL PROTEIN L23A"/>
    <property type="match status" value="1"/>
</dbReference>
<dbReference type="AlphaFoldDB" id="A0A485PR98"/>
<comment type="similarity">
    <text evidence="1">Belongs to the universal ribosomal protein uL23 family.</text>
</comment>
<dbReference type="GO" id="GO:0003735">
    <property type="term" value="F:structural constituent of ribosome"/>
    <property type="evidence" value="ECO:0007669"/>
    <property type="project" value="InterPro"/>
</dbReference>
<protein>
    <submittedName>
        <fullName evidence="4">60s ribosomal protein l23a</fullName>
    </submittedName>
</protein>
<keyword evidence="2 4" id="KW-0689">Ribosomal protein</keyword>
<name>A0A485PR98_LYNPA</name>
<dbReference type="InterPro" id="IPR013025">
    <property type="entry name" value="Ribosomal_uL23-like"/>
</dbReference>
<dbReference type="Gene3D" id="3.30.70.330">
    <property type="match status" value="1"/>
</dbReference>
<dbReference type="Proteomes" id="UP000386466">
    <property type="component" value="Unassembled WGS sequence"/>
</dbReference>
<dbReference type="SUPFAM" id="SSF54189">
    <property type="entry name" value="Ribosomal proteins S24e, L23 and L15e"/>
    <property type="match status" value="1"/>
</dbReference>
<evidence type="ECO:0000256" key="1">
    <source>
        <dbReference type="ARBA" id="ARBA00006700"/>
    </source>
</evidence>
<evidence type="ECO:0000256" key="2">
    <source>
        <dbReference type="ARBA" id="ARBA00022980"/>
    </source>
</evidence>
<dbReference type="InterPro" id="IPR012677">
    <property type="entry name" value="Nucleotide-bd_a/b_plait_sf"/>
</dbReference>
<evidence type="ECO:0000313" key="5">
    <source>
        <dbReference type="Proteomes" id="UP000386466"/>
    </source>
</evidence>
<evidence type="ECO:0000313" key="4">
    <source>
        <dbReference type="EMBL" id="VFV46904.1"/>
    </source>
</evidence>
<evidence type="ECO:0000256" key="3">
    <source>
        <dbReference type="ARBA" id="ARBA00023274"/>
    </source>
</evidence>
<dbReference type="GO" id="GO:0044391">
    <property type="term" value="C:ribosomal subunit"/>
    <property type="evidence" value="ECO:0007669"/>
    <property type="project" value="UniProtKB-ARBA"/>
</dbReference>
<gene>
    <name evidence="4" type="ORF">LYPA_23C014063</name>
</gene>
<dbReference type="EMBL" id="CAAGRJ010039711">
    <property type="protein sequence ID" value="VFV46904.1"/>
    <property type="molecule type" value="Genomic_DNA"/>
</dbReference>
<organism evidence="4 5">
    <name type="scientific">Lynx pardinus</name>
    <name type="common">Iberian lynx</name>
    <name type="synonym">Felis pardina</name>
    <dbReference type="NCBI Taxonomy" id="191816"/>
    <lineage>
        <taxon>Eukaryota</taxon>
        <taxon>Metazoa</taxon>
        <taxon>Chordata</taxon>
        <taxon>Craniata</taxon>
        <taxon>Vertebrata</taxon>
        <taxon>Euteleostomi</taxon>
        <taxon>Mammalia</taxon>
        <taxon>Eutheria</taxon>
        <taxon>Laurasiatheria</taxon>
        <taxon>Carnivora</taxon>
        <taxon>Feliformia</taxon>
        <taxon>Felidae</taxon>
        <taxon>Felinae</taxon>
        <taxon>Lynx</taxon>
    </lineage>
</organism>
<proteinExistence type="inferred from homology"/>